<protein>
    <submittedName>
        <fullName evidence="1">Uncharacterized protein</fullName>
    </submittedName>
</protein>
<reference evidence="1 2" key="1">
    <citation type="submission" date="2021-03" db="EMBL/GenBank/DDBJ databases">
        <title>Flavobacterium kribbensis sp. nov, an endophytic bacteria, isolated from soybean.</title>
        <authorList>
            <person name="Lee J."/>
            <person name="Seo J."/>
        </authorList>
    </citation>
    <scope>NUCLEOTIDE SEQUENCE [LARGE SCALE GENOMIC DNA]</scope>
    <source>
        <strain evidence="1 2">BB8</strain>
    </source>
</reference>
<dbReference type="Proteomes" id="UP000663440">
    <property type="component" value="Chromosome"/>
</dbReference>
<sequence length="81" mass="9899">MDKINIQRLKKTLAYLESKQRELKRQHENDTRSIESMIKYLKKDMIDQFQLMQYDIYIEDEMKNTEIFIKSVQNIIDDHSS</sequence>
<dbReference type="EMBL" id="CP071448">
    <property type="protein sequence ID" value="QSW88749.1"/>
    <property type="molecule type" value="Genomic_DNA"/>
</dbReference>
<evidence type="ECO:0000313" key="2">
    <source>
        <dbReference type="Proteomes" id="UP000663440"/>
    </source>
</evidence>
<keyword evidence="2" id="KW-1185">Reference proteome</keyword>
<proteinExistence type="predicted"/>
<name>A0ABX7QEA5_9FLAO</name>
<dbReference type="RefSeq" id="WP_207295948.1">
    <property type="nucleotide sequence ID" value="NZ_CP071448.1"/>
</dbReference>
<organism evidence="1 2">
    <name type="scientific">Flavobacterium endoglycinae</name>
    <dbReference type="NCBI Taxonomy" id="2816357"/>
    <lineage>
        <taxon>Bacteria</taxon>
        <taxon>Pseudomonadati</taxon>
        <taxon>Bacteroidota</taxon>
        <taxon>Flavobacteriia</taxon>
        <taxon>Flavobacteriales</taxon>
        <taxon>Flavobacteriaceae</taxon>
        <taxon>Flavobacterium</taxon>
    </lineage>
</organism>
<accession>A0ABX7QEA5</accession>
<gene>
    <name evidence="1" type="ORF">J0383_21230</name>
</gene>
<evidence type="ECO:0000313" key="1">
    <source>
        <dbReference type="EMBL" id="QSW88749.1"/>
    </source>
</evidence>